<feature type="compositionally biased region" description="Polar residues" evidence="1">
    <location>
        <begin position="163"/>
        <end position="172"/>
    </location>
</feature>
<evidence type="ECO:0000256" key="1">
    <source>
        <dbReference type="SAM" id="MobiDB-lite"/>
    </source>
</evidence>
<dbReference type="AlphaFoldDB" id="S3ZCA8"/>
<feature type="signal peptide" evidence="2">
    <location>
        <begin position="1"/>
        <end position="21"/>
    </location>
</feature>
<dbReference type="EMBL" id="AOPZ01000316">
    <property type="protein sequence ID" value="EPH41331.1"/>
    <property type="molecule type" value="Genomic_DNA"/>
</dbReference>
<keyword evidence="2" id="KW-0732">Signal</keyword>
<evidence type="ECO:0000313" key="3">
    <source>
        <dbReference type="EMBL" id="EPH41331.1"/>
    </source>
</evidence>
<name>S3ZCA8_9ACTN</name>
<keyword evidence="4" id="KW-1185">Reference proteome</keyword>
<proteinExistence type="predicted"/>
<feature type="region of interest" description="Disordered" evidence="1">
    <location>
        <begin position="102"/>
        <end position="172"/>
    </location>
</feature>
<sequence length="172" mass="17012">MAGAAAAAVATMLVNAEPAAAAMPFGSVDPGTVSQFKLNQVVSGGGANGMDAAVEAVEKTGAVKNIDVSTLLKTGGNTGVAGLCHDTGLSASLKPGGYCWKKQDDTSSSWNATDGGWTPQGLSLPYSDTGTAPPTESGRASPPTPRPGITAPTWATPIRPSGAATSTPGSPW</sequence>
<evidence type="ECO:0000313" key="4">
    <source>
        <dbReference type="Proteomes" id="UP000014629"/>
    </source>
</evidence>
<dbReference type="PATRIC" id="fig|1286094.4.peg.5495"/>
<feature type="chain" id="PRO_5004514506" evidence="2">
    <location>
        <begin position="22"/>
        <end position="172"/>
    </location>
</feature>
<dbReference type="Proteomes" id="UP000014629">
    <property type="component" value="Unassembled WGS sequence"/>
</dbReference>
<protein>
    <submittedName>
        <fullName evidence="3">Uncharacterized protein</fullName>
    </submittedName>
</protein>
<evidence type="ECO:0000256" key="2">
    <source>
        <dbReference type="SAM" id="SignalP"/>
    </source>
</evidence>
<reference evidence="3 4" key="1">
    <citation type="submission" date="2013-02" db="EMBL/GenBank/DDBJ databases">
        <title>Draft Genome Sequence of Streptomyces aurantiacus, Which Produces Setomimycin.</title>
        <authorList>
            <person name="Gruening B.A."/>
            <person name="Praeg A."/>
            <person name="Erxleben A."/>
            <person name="Guenther S."/>
            <person name="Mueller M."/>
        </authorList>
    </citation>
    <scope>NUCLEOTIDE SEQUENCE [LARGE SCALE GENOMIC DNA]</scope>
    <source>
        <strain evidence="3 4">JA 4570</strain>
    </source>
</reference>
<comment type="caution">
    <text evidence="3">The sequence shown here is derived from an EMBL/GenBank/DDBJ whole genome shotgun (WGS) entry which is preliminary data.</text>
</comment>
<organism evidence="3 4">
    <name type="scientific">Streptomyces aurantiacus JA 4570</name>
    <dbReference type="NCBI Taxonomy" id="1286094"/>
    <lineage>
        <taxon>Bacteria</taxon>
        <taxon>Bacillati</taxon>
        <taxon>Actinomycetota</taxon>
        <taxon>Actinomycetes</taxon>
        <taxon>Kitasatosporales</taxon>
        <taxon>Streptomycetaceae</taxon>
        <taxon>Streptomyces</taxon>
        <taxon>Streptomyces aurantiacus group</taxon>
    </lineage>
</organism>
<accession>S3ZCA8</accession>
<gene>
    <name evidence="3" type="ORF">STRAU_5567</name>
</gene>